<sequence length="36" mass="4209">MTHHVTSRELLLYFYINTEKGVVIHKTYMVSALSLL</sequence>
<reference evidence="1" key="2">
    <citation type="journal article" date="2015" name="Fish Shellfish Immunol.">
        <title>Early steps in the European eel (Anguilla anguilla)-Vibrio vulnificus interaction in the gills: Role of the RtxA13 toxin.</title>
        <authorList>
            <person name="Callol A."/>
            <person name="Pajuelo D."/>
            <person name="Ebbesson L."/>
            <person name="Teles M."/>
            <person name="MacKenzie S."/>
            <person name="Amaro C."/>
        </authorList>
    </citation>
    <scope>NUCLEOTIDE SEQUENCE</scope>
</reference>
<reference evidence="1" key="1">
    <citation type="submission" date="2014-11" db="EMBL/GenBank/DDBJ databases">
        <authorList>
            <person name="Amaro Gonzalez C."/>
        </authorList>
    </citation>
    <scope>NUCLEOTIDE SEQUENCE</scope>
</reference>
<evidence type="ECO:0000313" key="1">
    <source>
        <dbReference type="EMBL" id="JAH71353.1"/>
    </source>
</evidence>
<accession>A0A0E9V290</accession>
<name>A0A0E9V290_ANGAN</name>
<dbReference type="EMBL" id="GBXM01037224">
    <property type="protein sequence ID" value="JAH71353.1"/>
    <property type="molecule type" value="Transcribed_RNA"/>
</dbReference>
<protein>
    <submittedName>
        <fullName evidence="1">Uncharacterized protein</fullName>
    </submittedName>
</protein>
<organism evidence="1">
    <name type="scientific">Anguilla anguilla</name>
    <name type="common">European freshwater eel</name>
    <name type="synonym">Muraena anguilla</name>
    <dbReference type="NCBI Taxonomy" id="7936"/>
    <lineage>
        <taxon>Eukaryota</taxon>
        <taxon>Metazoa</taxon>
        <taxon>Chordata</taxon>
        <taxon>Craniata</taxon>
        <taxon>Vertebrata</taxon>
        <taxon>Euteleostomi</taxon>
        <taxon>Actinopterygii</taxon>
        <taxon>Neopterygii</taxon>
        <taxon>Teleostei</taxon>
        <taxon>Anguilliformes</taxon>
        <taxon>Anguillidae</taxon>
        <taxon>Anguilla</taxon>
    </lineage>
</organism>
<proteinExistence type="predicted"/>
<dbReference type="AlphaFoldDB" id="A0A0E9V290"/>